<evidence type="ECO:0000256" key="1">
    <source>
        <dbReference type="SAM" id="Phobius"/>
    </source>
</evidence>
<accession>A0AAV8RJA8</accession>
<dbReference type="AlphaFoldDB" id="A0AAV8RJA8"/>
<dbReference type="Proteomes" id="UP001222027">
    <property type="component" value="Unassembled WGS sequence"/>
</dbReference>
<evidence type="ECO:0000313" key="3">
    <source>
        <dbReference type="Proteomes" id="UP001222027"/>
    </source>
</evidence>
<feature type="transmembrane region" description="Helical" evidence="1">
    <location>
        <begin position="100"/>
        <end position="122"/>
    </location>
</feature>
<name>A0AAV8RJA8_ENSVE</name>
<keyword evidence="1" id="KW-1133">Transmembrane helix</keyword>
<sequence length="184" mass="20858">MILCMNWCNQIERNKLILKVEGSVGEARRAPNMSFQETENKYFPASHFARITSTYEAIAKGCTEIPFRSSSHNSMPCDLDSTEAHSERDKMISVVHLSTFLARICFFDIIPLWLTWIIFTLIRSLTCGNHTGRNNKFNDGYITLCQENQNDVRNISLTRMGWPPTLADDNGGVLSHGLIHQGFG</sequence>
<reference evidence="2 3" key="1">
    <citation type="submission" date="2022-12" db="EMBL/GenBank/DDBJ databases">
        <title>Chromosome-scale assembly of the Ensete ventricosum genome.</title>
        <authorList>
            <person name="Dussert Y."/>
            <person name="Stocks J."/>
            <person name="Wendawek A."/>
            <person name="Woldeyes F."/>
            <person name="Nichols R.A."/>
            <person name="Borrell J.S."/>
        </authorList>
    </citation>
    <scope>NUCLEOTIDE SEQUENCE [LARGE SCALE GENOMIC DNA]</scope>
    <source>
        <strain evidence="3">cv. Maze</strain>
        <tissue evidence="2">Seeds</tissue>
    </source>
</reference>
<dbReference type="EMBL" id="JAQQAF010000003">
    <property type="protein sequence ID" value="KAJ8500751.1"/>
    <property type="molecule type" value="Genomic_DNA"/>
</dbReference>
<organism evidence="2 3">
    <name type="scientific">Ensete ventricosum</name>
    <name type="common">Abyssinian banana</name>
    <name type="synonym">Musa ensete</name>
    <dbReference type="NCBI Taxonomy" id="4639"/>
    <lineage>
        <taxon>Eukaryota</taxon>
        <taxon>Viridiplantae</taxon>
        <taxon>Streptophyta</taxon>
        <taxon>Embryophyta</taxon>
        <taxon>Tracheophyta</taxon>
        <taxon>Spermatophyta</taxon>
        <taxon>Magnoliopsida</taxon>
        <taxon>Liliopsida</taxon>
        <taxon>Zingiberales</taxon>
        <taxon>Musaceae</taxon>
        <taxon>Ensete</taxon>
    </lineage>
</organism>
<gene>
    <name evidence="2" type="ORF">OPV22_011303</name>
</gene>
<evidence type="ECO:0000313" key="2">
    <source>
        <dbReference type="EMBL" id="KAJ8500751.1"/>
    </source>
</evidence>
<keyword evidence="1" id="KW-0812">Transmembrane</keyword>
<keyword evidence="1" id="KW-0472">Membrane</keyword>
<protein>
    <submittedName>
        <fullName evidence="2">Uncharacterized protein</fullName>
    </submittedName>
</protein>
<keyword evidence="3" id="KW-1185">Reference proteome</keyword>
<proteinExistence type="predicted"/>
<comment type="caution">
    <text evidence="2">The sequence shown here is derived from an EMBL/GenBank/DDBJ whole genome shotgun (WGS) entry which is preliminary data.</text>
</comment>